<keyword evidence="2" id="KW-1185">Reference proteome</keyword>
<dbReference type="PANTHER" id="PTHR35526:SF3">
    <property type="entry name" value="ANTI-SIGMA-F FACTOR RSBW"/>
    <property type="match status" value="1"/>
</dbReference>
<dbReference type="InterPro" id="IPR036890">
    <property type="entry name" value="HATPase_C_sf"/>
</dbReference>
<accession>A0ABV6TYC6</accession>
<dbReference type="CDD" id="cd16936">
    <property type="entry name" value="HATPase_RsbW-like"/>
    <property type="match status" value="1"/>
</dbReference>
<dbReference type="InterPro" id="IPR050267">
    <property type="entry name" value="Anti-sigma-factor_SerPK"/>
</dbReference>
<comment type="caution">
    <text evidence="1">The sequence shown here is derived from an EMBL/GenBank/DDBJ whole genome shotgun (WGS) entry which is preliminary data.</text>
</comment>
<protein>
    <submittedName>
        <fullName evidence="1">ATP-binding protein</fullName>
    </submittedName>
</protein>
<dbReference type="RefSeq" id="WP_394299438.1">
    <property type="nucleotide sequence ID" value="NZ_JBHMQT010000003.1"/>
</dbReference>
<keyword evidence="1" id="KW-0547">Nucleotide-binding</keyword>
<dbReference type="Proteomes" id="UP001589870">
    <property type="component" value="Unassembled WGS sequence"/>
</dbReference>
<dbReference type="Gene3D" id="3.30.565.10">
    <property type="entry name" value="Histidine kinase-like ATPase, C-terminal domain"/>
    <property type="match status" value="1"/>
</dbReference>
<reference evidence="1 2" key="1">
    <citation type="submission" date="2024-09" db="EMBL/GenBank/DDBJ databases">
        <authorList>
            <person name="Sun Q."/>
            <person name="Mori K."/>
        </authorList>
    </citation>
    <scope>NUCLEOTIDE SEQUENCE [LARGE SCALE GENOMIC DNA]</scope>
    <source>
        <strain evidence="1 2">TBRC 1851</strain>
    </source>
</reference>
<proteinExistence type="predicted"/>
<keyword evidence="1" id="KW-0067">ATP-binding</keyword>
<name>A0ABV6TYC6_9ACTN</name>
<dbReference type="PANTHER" id="PTHR35526">
    <property type="entry name" value="ANTI-SIGMA-F FACTOR RSBW-RELATED"/>
    <property type="match status" value="1"/>
</dbReference>
<evidence type="ECO:0000313" key="1">
    <source>
        <dbReference type="EMBL" id="MFC0861215.1"/>
    </source>
</evidence>
<sequence>MTADLAGPGAATAPSWLAAMFEQDDVAGPQVPPSVVCVLQGGSVSPALAREFTARTLRGWGVPRLVPDAQVVVSELVTNALRHAPHCQDPQCHDLGGPPILLRLVNHVDSTGRFHTGCGVSDASERVPALTREPDLSAETGRGLHLVDALSIAWGWILTGSGKIVWALFDDRAH</sequence>
<dbReference type="EMBL" id="JBHMQT010000003">
    <property type="protein sequence ID" value="MFC0861215.1"/>
    <property type="molecule type" value="Genomic_DNA"/>
</dbReference>
<evidence type="ECO:0000313" key="2">
    <source>
        <dbReference type="Proteomes" id="UP001589870"/>
    </source>
</evidence>
<organism evidence="1 2">
    <name type="scientific">Sphaerimonospora cavernae</name>
    <dbReference type="NCBI Taxonomy" id="1740611"/>
    <lineage>
        <taxon>Bacteria</taxon>
        <taxon>Bacillati</taxon>
        <taxon>Actinomycetota</taxon>
        <taxon>Actinomycetes</taxon>
        <taxon>Streptosporangiales</taxon>
        <taxon>Streptosporangiaceae</taxon>
        <taxon>Sphaerimonospora</taxon>
    </lineage>
</organism>
<gene>
    <name evidence="1" type="ORF">ACFHYQ_02775</name>
</gene>
<dbReference type="GO" id="GO:0005524">
    <property type="term" value="F:ATP binding"/>
    <property type="evidence" value="ECO:0007669"/>
    <property type="project" value="UniProtKB-KW"/>
</dbReference>